<comment type="caution">
    <text evidence="10">The sequence shown here is derived from an EMBL/GenBank/DDBJ whole genome shotgun (WGS) entry which is preliminary data.</text>
</comment>
<dbReference type="PANTHER" id="PTHR43406">
    <property type="entry name" value="TRYPTOPHAN SYNTHASE, ALPHA CHAIN"/>
    <property type="match status" value="1"/>
</dbReference>
<dbReference type="STRING" id="556267.HWAG_01334"/>
<sequence length="261" mass="28754">MNKATQNIALMGHIVAGFPNFAQSLDSAIGIAIGGAEYLEVQFPFSDPNADGIAIANACEIALKNGFNTDLGFHFIAELQEKLKTLNCHTKLIIMTYGNILFCYGIKKFLQKAKEVGVWGLIVPDLSLQNDENLFKDSKKLGLQNIALIAPFTTPKRMQELNKASGEILYVIARNGITGDTTIINQNLLDYITLVKTNCTKPIALGFGIQNKEQIQNLRGVVPIVVVGSAFVRYITNLCYNSKDHKTITQSLKNFTQNLLE</sequence>
<evidence type="ECO:0000256" key="5">
    <source>
        <dbReference type="ARBA" id="ARBA00023141"/>
    </source>
</evidence>
<dbReference type="Pfam" id="PF00290">
    <property type="entry name" value="Trp_syntA"/>
    <property type="match status" value="1"/>
</dbReference>
<dbReference type="RefSeq" id="WP_006803030.1">
    <property type="nucleotide sequence ID" value="NZ_CABKOI010000019.1"/>
</dbReference>
<reference evidence="10 11" key="1">
    <citation type="submission" date="2016-07" db="EMBL/GenBank/DDBJ databases">
        <title>Detection of Helicobacter winghamensis from caecal content of red fox (Vulpes vulpes).</title>
        <authorList>
            <person name="Zanoni R.G."/>
            <person name="Florio D."/>
            <person name="Caffara M."/>
            <person name="Renzi M."/>
            <person name="Parisi A."/>
            <person name="Pasquali F."/>
            <person name="Manfreda G."/>
        </authorList>
    </citation>
    <scope>NUCLEOTIDE SEQUENCE [LARGE SCALE GENOMIC DNA]</scope>
    <source>
        <strain evidence="10 11">295_13</strain>
    </source>
</reference>
<keyword evidence="5 8" id="KW-0057">Aromatic amino acid biosynthesis</keyword>
<evidence type="ECO:0000256" key="9">
    <source>
        <dbReference type="RuleBase" id="RU003662"/>
    </source>
</evidence>
<keyword evidence="3 8" id="KW-0028">Amino-acid biosynthesis</keyword>
<name>A0A2N3PHA1_9HELI</name>
<feature type="active site" description="Proton acceptor" evidence="8">
    <location>
        <position position="40"/>
    </location>
</feature>
<organism evidence="10 11">
    <name type="scientific">Helicobacter winghamensis</name>
    <dbReference type="NCBI Taxonomy" id="157268"/>
    <lineage>
        <taxon>Bacteria</taxon>
        <taxon>Pseudomonadati</taxon>
        <taxon>Campylobacterota</taxon>
        <taxon>Epsilonproteobacteria</taxon>
        <taxon>Campylobacterales</taxon>
        <taxon>Helicobacteraceae</taxon>
        <taxon>Helicobacter</taxon>
    </lineage>
</organism>
<evidence type="ECO:0000256" key="4">
    <source>
        <dbReference type="ARBA" id="ARBA00022822"/>
    </source>
</evidence>
<comment type="subunit">
    <text evidence="2 8">Tetramer of two alpha and two beta chains.</text>
</comment>
<evidence type="ECO:0000256" key="1">
    <source>
        <dbReference type="ARBA" id="ARBA00004733"/>
    </source>
</evidence>
<dbReference type="AlphaFoldDB" id="A0A2N3PHA1"/>
<dbReference type="InterPro" id="IPR013785">
    <property type="entry name" value="Aldolase_TIM"/>
</dbReference>
<dbReference type="NCBIfam" id="TIGR00262">
    <property type="entry name" value="trpA"/>
    <property type="match status" value="1"/>
</dbReference>
<keyword evidence="11" id="KW-1185">Reference proteome</keyword>
<gene>
    <name evidence="8" type="primary">trpA</name>
    <name evidence="10" type="ORF">BCM31_05545</name>
</gene>
<dbReference type="InterPro" id="IPR011060">
    <property type="entry name" value="RibuloseP-bd_barrel"/>
</dbReference>
<evidence type="ECO:0000256" key="7">
    <source>
        <dbReference type="ARBA" id="ARBA00049047"/>
    </source>
</evidence>
<accession>A0A2N3PHA1</accession>
<comment type="function">
    <text evidence="8">The alpha subunit is responsible for the aldol cleavage of indoleglycerol phosphate to indole and glyceraldehyde 3-phosphate.</text>
</comment>
<comment type="pathway">
    <text evidence="1 8">Amino-acid biosynthesis; L-tryptophan biosynthesis; L-tryptophan from chorismate: step 5/5.</text>
</comment>
<evidence type="ECO:0000256" key="2">
    <source>
        <dbReference type="ARBA" id="ARBA00011270"/>
    </source>
</evidence>
<feature type="active site" description="Proton acceptor" evidence="8">
    <location>
        <position position="51"/>
    </location>
</feature>
<evidence type="ECO:0000256" key="8">
    <source>
        <dbReference type="HAMAP-Rule" id="MF_00131"/>
    </source>
</evidence>
<keyword evidence="6 8" id="KW-0456">Lyase</keyword>
<evidence type="ECO:0000313" key="10">
    <source>
        <dbReference type="EMBL" id="PKT79786.1"/>
    </source>
</evidence>
<comment type="similarity">
    <text evidence="8 9">Belongs to the TrpA family.</text>
</comment>
<comment type="catalytic activity">
    <reaction evidence="7 8">
        <text>(1S,2R)-1-C-(indol-3-yl)glycerol 3-phosphate + L-serine = D-glyceraldehyde 3-phosphate + L-tryptophan + H2O</text>
        <dbReference type="Rhea" id="RHEA:10532"/>
        <dbReference type="ChEBI" id="CHEBI:15377"/>
        <dbReference type="ChEBI" id="CHEBI:33384"/>
        <dbReference type="ChEBI" id="CHEBI:57912"/>
        <dbReference type="ChEBI" id="CHEBI:58866"/>
        <dbReference type="ChEBI" id="CHEBI:59776"/>
        <dbReference type="EC" id="4.2.1.20"/>
    </reaction>
</comment>
<dbReference type="HAMAP" id="MF_00131">
    <property type="entry name" value="Trp_synth_alpha"/>
    <property type="match status" value="1"/>
</dbReference>
<dbReference type="Proteomes" id="UP000233350">
    <property type="component" value="Unassembled WGS sequence"/>
</dbReference>
<dbReference type="EMBL" id="MBPK01000046">
    <property type="protein sequence ID" value="PKT79786.1"/>
    <property type="molecule type" value="Genomic_DNA"/>
</dbReference>
<evidence type="ECO:0000256" key="6">
    <source>
        <dbReference type="ARBA" id="ARBA00023239"/>
    </source>
</evidence>
<protein>
    <recommendedName>
        <fullName evidence="8">Tryptophan synthase alpha chain</fullName>
        <ecNumber evidence="8">4.2.1.20</ecNumber>
    </recommendedName>
</protein>
<dbReference type="InterPro" id="IPR002028">
    <property type="entry name" value="Trp_synthase_suA"/>
</dbReference>
<keyword evidence="4 8" id="KW-0822">Tryptophan biosynthesis</keyword>
<dbReference type="CDD" id="cd04724">
    <property type="entry name" value="Tryptophan_synthase_alpha"/>
    <property type="match status" value="1"/>
</dbReference>
<dbReference type="GO" id="GO:0005829">
    <property type="term" value="C:cytosol"/>
    <property type="evidence" value="ECO:0007669"/>
    <property type="project" value="TreeGrafter"/>
</dbReference>
<evidence type="ECO:0000256" key="3">
    <source>
        <dbReference type="ARBA" id="ARBA00022605"/>
    </source>
</evidence>
<evidence type="ECO:0000313" key="11">
    <source>
        <dbReference type="Proteomes" id="UP000233350"/>
    </source>
</evidence>
<dbReference type="PANTHER" id="PTHR43406:SF1">
    <property type="entry name" value="TRYPTOPHAN SYNTHASE ALPHA CHAIN, CHLOROPLASTIC"/>
    <property type="match status" value="1"/>
</dbReference>
<proteinExistence type="inferred from homology"/>
<dbReference type="OrthoDB" id="9804578at2"/>
<dbReference type="GO" id="GO:0004834">
    <property type="term" value="F:tryptophan synthase activity"/>
    <property type="evidence" value="ECO:0007669"/>
    <property type="project" value="UniProtKB-UniRule"/>
</dbReference>
<dbReference type="EC" id="4.2.1.20" evidence="8"/>
<dbReference type="SUPFAM" id="SSF51366">
    <property type="entry name" value="Ribulose-phoshate binding barrel"/>
    <property type="match status" value="1"/>
</dbReference>
<dbReference type="Gene3D" id="3.20.20.70">
    <property type="entry name" value="Aldolase class I"/>
    <property type="match status" value="1"/>
</dbReference>
<dbReference type="GeneID" id="97290554"/>
<dbReference type="UniPathway" id="UPA00035">
    <property type="reaction ID" value="UER00044"/>
</dbReference>